<evidence type="ECO:0000313" key="4">
    <source>
        <dbReference type="EMBL" id="VDK42599.1"/>
    </source>
</evidence>
<keyword evidence="5" id="KW-1185">Reference proteome</keyword>
<evidence type="ECO:0000313" key="5">
    <source>
        <dbReference type="Proteomes" id="UP000281553"/>
    </source>
</evidence>
<dbReference type="Proteomes" id="UP000281553">
    <property type="component" value="Unassembled WGS sequence"/>
</dbReference>
<dbReference type="GO" id="GO:0006355">
    <property type="term" value="P:regulation of DNA-templated transcription"/>
    <property type="evidence" value="ECO:0007669"/>
    <property type="project" value="InterPro"/>
</dbReference>
<gene>
    <name evidence="4" type="ORF">DILT_LOCUS1330</name>
</gene>
<proteinExistence type="inferred from homology"/>
<feature type="coiled-coil region" evidence="3">
    <location>
        <begin position="39"/>
        <end position="66"/>
    </location>
</feature>
<evidence type="ECO:0000256" key="1">
    <source>
        <dbReference type="ARBA" id="ARBA00008275"/>
    </source>
</evidence>
<name>A0A3P6Q2F6_DIBLA</name>
<evidence type="ECO:0000256" key="3">
    <source>
        <dbReference type="SAM" id="Coils"/>
    </source>
</evidence>
<dbReference type="EMBL" id="UYRU01008592">
    <property type="protein sequence ID" value="VDK42599.1"/>
    <property type="molecule type" value="Genomic_DNA"/>
</dbReference>
<sequence length="78" mass="8950">MAAPSMPKLWAVSMAYVESVPSRFSSRQSSLEPTSYTGSSYYSSDVRELRRQLRQLEDKYKEVMVVNAQLDGDKQLLR</sequence>
<evidence type="ECO:0000256" key="2">
    <source>
        <dbReference type="ARBA" id="ARBA00023054"/>
    </source>
</evidence>
<organism evidence="4 5">
    <name type="scientific">Dibothriocephalus latus</name>
    <name type="common">Fish tapeworm</name>
    <name type="synonym">Diphyllobothrium latum</name>
    <dbReference type="NCBI Taxonomy" id="60516"/>
    <lineage>
        <taxon>Eukaryota</taxon>
        <taxon>Metazoa</taxon>
        <taxon>Spiralia</taxon>
        <taxon>Lophotrochozoa</taxon>
        <taxon>Platyhelminthes</taxon>
        <taxon>Cestoda</taxon>
        <taxon>Eucestoda</taxon>
        <taxon>Diphyllobothriidea</taxon>
        <taxon>Diphyllobothriidae</taxon>
        <taxon>Dibothriocephalus</taxon>
    </lineage>
</organism>
<protein>
    <submittedName>
        <fullName evidence="4">Uncharacterized protein</fullName>
    </submittedName>
</protein>
<dbReference type="AlphaFoldDB" id="A0A3P6Q2F6"/>
<reference evidence="4 5" key="1">
    <citation type="submission" date="2018-11" db="EMBL/GenBank/DDBJ databases">
        <authorList>
            <consortium name="Pathogen Informatics"/>
        </authorList>
    </citation>
    <scope>NUCLEOTIDE SEQUENCE [LARGE SCALE GENOMIC DNA]</scope>
</reference>
<comment type="similarity">
    <text evidence="1">Belongs to the LRRFIP family.</text>
</comment>
<keyword evidence="2 3" id="KW-0175">Coiled coil</keyword>
<accession>A0A3P6Q2F6</accession>
<dbReference type="Pfam" id="PF09738">
    <property type="entry name" value="LRRFIP"/>
    <property type="match status" value="1"/>
</dbReference>
<dbReference type="InterPro" id="IPR019139">
    <property type="entry name" value="LRRFIP1/2"/>
</dbReference>